<dbReference type="PANTHER" id="PTHR14097:SF7">
    <property type="entry name" value="OXIDOREDUCTASE HTATIP2"/>
    <property type="match status" value="1"/>
</dbReference>
<keyword evidence="5" id="KW-1185">Reference proteome</keyword>
<evidence type="ECO:0000256" key="2">
    <source>
        <dbReference type="ARBA" id="ARBA00023136"/>
    </source>
</evidence>
<dbReference type="RefSeq" id="WP_091811616.1">
    <property type="nucleotide sequence ID" value="NZ_FNNE01000002.1"/>
</dbReference>
<dbReference type="Gene3D" id="3.40.50.720">
    <property type="entry name" value="NAD(P)-binding Rossmann-like Domain"/>
    <property type="match status" value="1"/>
</dbReference>
<dbReference type="OrthoDB" id="9798632at2"/>
<evidence type="ECO:0000313" key="5">
    <source>
        <dbReference type="Proteomes" id="UP000199675"/>
    </source>
</evidence>
<dbReference type="SUPFAM" id="SSF51735">
    <property type="entry name" value="NAD(P)-binding Rossmann-fold domains"/>
    <property type="match status" value="1"/>
</dbReference>
<feature type="domain" description="NAD-dependent epimerase/dehydratase" evidence="3">
    <location>
        <begin position="3"/>
        <end position="219"/>
    </location>
</feature>
<comment type="subcellular location">
    <subcellularLocation>
        <location evidence="1">Membrane</location>
    </subcellularLocation>
</comment>
<dbReference type="PANTHER" id="PTHR14097">
    <property type="entry name" value="OXIDOREDUCTASE HTATIP2"/>
    <property type="match status" value="1"/>
</dbReference>
<evidence type="ECO:0000313" key="4">
    <source>
        <dbReference type="EMBL" id="SDW35900.1"/>
    </source>
</evidence>
<protein>
    <submittedName>
        <fullName evidence="4">NAD dependent epimerase/dehydratase family protein</fullName>
    </submittedName>
</protein>
<reference evidence="4 5" key="1">
    <citation type="submission" date="2016-10" db="EMBL/GenBank/DDBJ databases">
        <authorList>
            <person name="de Groot N.N."/>
        </authorList>
    </citation>
    <scope>NUCLEOTIDE SEQUENCE [LARGE SCALE GENOMIC DNA]</scope>
    <source>
        <strain evidence="4 5">CGMCC 1.7059</strain>
    </source>
</reference>
<keyword evidence="2" id="KW-0472">Membrane</keyword>
<proteinExistence type="predicted"/>
<dbReference type="Pfam" id="PF01370">
    <property type="entry name" value="Epimerase"/>
    <property type="match status" value="1"/>
</dbReference>
<accession>A0A1H2SWC9</accession>
<name>A0A1H2SWC9_9GAMM</name>
<dbReference type="Proteomes" id="UP000199675">
    <property type="component" value="Unassembled WGS sequence"/>
</dbReference>
<evidence type="ECO:0000259" key="3">
    <source>
        <dbReference type="Pfam" id="PF01370"/>
    </source>
</evidence>
<sequence length="226" mass="24729">MNVLLLGATGLTGSHCLPGLLATPEIEQVHALTRRPLTLQHPKLIAAEADFDHLEASAHHFEVDVVVCCLGTTLRQAGSRDRFYRVDHDYCLEAARIGKARGAKAFLLMSAVGASPSSTVFYNRVKGELERDITALHYPLLSIYHPGLLLGNRQEHRTGEAAMARVMPVLNLGLIGPLSRYRGIESEMVAHAMVNEVRELNLAGLSSAQVEFRHYEDILALAMASP</sequence>
<dbReference type="InterPro" id="IPR036291">
    <property type="entry name" value="NAD(P)-bd_dom_sf"/>
</dbReference>
<dbReference type="GO" id="GO:0016020">
    <property type="term" value="C:membrane"/>
    <property type="evidence" value="ECO:0007669"/>
    <property type="project" value="UniProtKB-SubCell"/>
</dbReference>
<evidence type="ECO:0000256" key="1">
    <source>
        <dbReference type="ARBA" id="ARBA00004370"/>
    </source>
</evidence>
<dbReference type="STRING" id="488533.SAMN04487960_102259"/>
<dbReference type="InterPro" id="IPR001509">
    <property type="entry name" value="Epimerase_deHydtase"/>
</dbReference>
<dbReference type="AlphaFoldDB" id="A0A1H2SWC9"/>
<gene>
    <name evidence="4" type="ORF">SAMN04487960_102259</name>
</gene>
<organism evidence="4 5">
    <name type="scientific">Marinobacter mobilis</name>
    <dbReference type="NCBI Taxonomy" id="488533"/>
    <lineage>
        <taxon>Bacteria</taxon>
        <taxon>Pseudomonadati</taxon>
        <taxon>Pseudomonadota</taxon>
        <taxon>Gammaproteobacteria</taxon>
        <taxon>Pseudomonadales</taxon>
        <taxon>Marinobacteraceae</taxon>
        <taxon>Marinobacter</taxon>
    </lineage>
</organism>
<dbReference type="EMBL" id="FNNE01000002">
    <property type="protein sequence ID" value="SDW35900.1"/>
    <property type="molecule type" value="Genomic_DNA"/>
</dbReference>